<keyword evidence="2" id="KW-1185">Reference proteome</keyword>
<evidence type="ECO:0000313" key="1">
    <source>
        <dbReference type="EMBL" id="MFD1238207.1"/>
    </source>
</evidence>
<evidence type="ECO:0000313" key="2">
    <source>
        <dbReference type="Proteomes" id="UP001597182"/>
    </source>
</evidence>
<dbReference type="Proteomes" id="UP001597182">
    <property type="component" value="Unassembled WGS sequence"/>
</dbReference>
<protein>
    <recommendedName>
        <fullName evidence="3">Ubiquitin-conjugating enzyme</fullName>
    </recommendedName>
</protein>
<organism evidence="1 2">
    <name type="scientific">Pseudonocardia benzenivorans</name>
    <dbReference type="NCBI Taxonomy" id="228005"/>
    <lineage>
        <taxon>Bacteria</taxon>
        <taxon>Bacillati</taxon>
        <taxon>Actinomycetota</taxon>
        <taxon>Actinomycetes</taxon>
        <taxon>Pseudonocardiales</taxon>
        <taxon>Pseudonocardiaceae</taxon>
        <taxon>Pseudonocardia</taxon>
    </lineage>
</organism>
<proteinExistence type="predicted"/>
<dbReference type="InterPro" id="IPR016135">
    <property type="entry name" value="UBQ-conjugating_enzyme/RWD"/>
</dbReference>
<dbReference type="RefSeq" id="WP_346093398.1">
    <property type="nucleotide sequence ID" value="NZ_BAABKS010000077.1"/>
</dbReference>
<comment type="caution">
    <text evidence="1">The sequence shown here is derived from an EMBL/GenBank/DDBJ whole genome shotgun (WGS) entry which is preliminary data.</text>
</comment>
<dbReference type="SUPFAM" id="SSF54495">
    <property type="entry name" value="UBC-like"/>
    <property type="match status" value="1"/>
</dbReference>
<dbReference type="CDD" id="cd00195">
    <property type="entry name" value="UBCc_UEV"/>
    <property type="match status" value="1"/>
</dbReference>
<dbReference type="EMBL" id="JBHTMB010000347">
    <property type="protein sequence ID" value="MFD1238207.1"/>
    <property type="molecule type" value="Genomic_DNA"/>
</dbReference>
<evidence type="ECO:0008006" key="3">
    <source>
        <dbReference type="Google" id="ProtNLM"/>
    </source>
</evidence>
<accession>A0ABW3VSP1</accession>
<name>A0ABW3VSP1_9PSEU</name>
<sequence length="185" mass="20486">MPTDDIDDGQAVAWWKAEPARLETDKLEIGQRFPGLIWQDRLDGAVRDAGGWRGRLPLWPFERAQPPGLSGLGLGLSIELVYPQAYPMVPPHIYAIEPAPEPMHLTDHRWHVNGDGSLCLLQQSNQWSGRDTVIDLLLKAAGWRIEFALMQAELIEAMSENGIVSTEQLDVLLGYLPSPATSPTA</sequence>
<reference evidence="2" key="1">
    <citation type="journal article" date="2019" name="Int. J. Syst. Evol. Microbiol.">
        <title>The Global Catalogue of Microorganisms (GCM) 10K type strain sequencing project: providing services to taxonomists for standard genome sequencing and annotation.</title>
        <authorList>
            <consortium name="The Broad Institute Genomics Platform"/>
            <consortium name="The Broad Institute Genome Sequencing Center for Infectious Disease"/>
            <person name="Wu L."/>
            <person name="Ma J."/>
        </authorList>
    </citation>
    <scope>NUCLEOTIDE SEQUENCE [LARGE SCALE GENOMIC DNA]</scope>
    <source>
        <strain evidence="2">CCUG 49018</strain>
    </source>
</reference>
<gene>
    <name evidence="1" type="ORF">ACFQ34_33440</name>
</gene>